<gene>
    <name evidence="1" type="ORF">NQ317_013800</name>
</gene>
<organism evidence="1 2">
    <name type="scientific">Molorchus minor</name>
    <dbReference type="NCBI Taxonomy" id="1323400"/>
    <lineage>
        <taxon>Eukaryota</taxon>
        <taxon>Metazoa</taxon>
        <taxon>Ecdysozoa</taxon>
        <taxon>Arthropoda</taxon>
        <taxon>Hexapoda</taxon>
        <taxon>Insecta</taxon>
        <taxon>Pterygota</taxon>
        <taxon>Neoptera</taxon>
        <taxon>Endopterygota</taxon>
        <taxon>Coleoptera</taxon>
        <taxon>Polyphaga</taxon>
        <taxon>Cucujiformia</taxon>
        <taxon>Chrysomeloidea</taxon>
        <taxon>Cerambycidae</taxon>
        <taxon>Lamiinae</taxon>
        <taxon>Monochamini</taxon>
        <taxon>Molorchus</taxon>
    </lineage>
</organism>
<name>A0ABQ9J590_9CUCU</name>
<evidence type="ECO:0000313" key="2">
    <source>
        <dbReference type="Proteomes" id="UP001162164"/>
    </source>
</evidence>
<sequence length="146" mass="17089">MKCCYLDLCFIGLVHYVMVNPGQIINDNEDLQLSEKDNETLCNILDKNISETNRKQILNLAKRRLLIESLVPKNNSELSSEESTRFSHLVSTTVPNYTISRQERYQDILTKFESVAINDHDYCYACSKMYPFIKNIREFTVKCIFF</sequence>
<protein>
    <submittedName>
        <fullName evidence="1">Uncharacterized protein</fullName>
    </submittedName>
</protein>
<dbReference type="Proteomes" id="UP001162164">
    <property type="component" value="Unassembled WGS sequence"/>
</dbReference>
<dbReference type="EMBL" id="JAPWTJ010001305">
    <property type="protein sequence ID" value="KAJ8972746.1"/>
    <property type="molecule type" value="Genomic_DNA"/>
</dbReference>
<comment type="caution">
    <text evidence="1">The sequence shown here is derived from an EMBL/GenBank/DDBJ whole genome shotgun (WGS) entry which is preliminary data.</text>
</comment>
<evidence type="ECO:0000313" key="1">
    <source>
        <dbReference type="EMBL" id="KAJ8972746.1"/>
    </source>
</evidence>
<proteinExistence type="predicted"/>
<reference evidence="1" key="1">
    <citation type="journal article" date="2023" name="Insect Mol. Biol.">
        <title>Genome sequencing provides insights into the evolution of gene families encoding plant cell wall-degrading enzymes in longhorned beetles.</title>
        <authorList>
            <person name="Shin N.R."/>
            <person name="Okamura Y."/>
            <person name="Kirsch R."/>
            <person name="Pauchet Y."/>
        </authorList>
    </citation>
    <scope>NUCLEOTIDE SEQUENCE</scope>
    <source>
        <strain evidence="1">MMC_N1</strain>
    </source>
</reference>
<keyword evidence="2" id="KW-1185">Reference proteome</keyword>
<accession>A0ABQ9J590</accession>